<organism evidence="7 8">
    <name type="scientific">Clostridium disporicum</name>
    <dbReference type="NCBI Taxonomy" id="84024"/>
    <lineage>
        <taxon>Bacteria</taxon>
        <taxon>Bacillati</taxon>
        <taxon>Bacillota</taxon>
        <taxon>Clostridia</taxon>
        <taxon>Eubacteriales</taxon>
        <taxon>Clostridiaceae</taxon>
        <taxon>Clostridium</taxon>
    </lineage>
</organism>
<dbReference type="SFLD" id="SFLDG01386">
    <property type="entry name" value="main_SPASM_domain-containing"/>
    <property type="match status" value="1"/>
</dbReference>
<dbReference type="InterPro" id="IPR058240">
    <property type="entry name" value="rSAM_sf"/>
</dbReference>
<gene>
    <name evidence="7" type="primary">ydeM_3</name>
    <name evidence="7" type="ORF">ERS852470_03613</name>
</gene>
<dbReference type="Proteomes" id="UP000095558">
    <property type="component" value="Unassembled WGS sequence"/>
</dbReference>
<dbReference type="SMART" id="SM00729">
    <property type="entry name" value="Elp3"/>
    <property type="match status" value="1"/>
</dbReference>
<dbReference type="EMBL" id="CYZV01000073">
    <property type="protein sequence ID" value="CUO87758.1"/>
    <property type="molecule type" value="Genomic_DNA"/>
</dbReference>
<evidence type="ECO:0000256" key="4">
    <source>
        <dbReference type="ARBA" id="ARBA00023004"/>
    </source>
</evidence>
<keyword evidence="5" id="KW-0411">Iron-sulfur</keyword>
<dbReference type="Pfam" id="PF13186">
    <property type="entry name" value="SPASM"/>
    <property type="match status" value="1"/>
</dbReference>
<dbReference type="Pfam" id="PF04055">
    <property type="entry name" value="Radical_SAM"/>
    <property type="match status" value="1"/>
</dbReference>
<evidence type="ECO:0000256" key="5">
    <source>
        <dbReference type="ARBA" id="ARBA00023014"/>
    </source>
</evidence>
<dbReference type="PANTHER" id="PTHR11228">
    <property type="entry name" value="RADICAL SAM DOMAIN PROTEIN"/>
    <property type="match status" value="1"/>
</dbReference>
<feature type="domain" description="Radical SAM core" evidence="6">
    <location>
        <begin position="97"/>
        <end position="313"/>
    </location>
</feature>
<dbReference type="GO" id="GO:0046872">
    <property type="term" value="F:metal ion binding"/>
    <property type="evidence" value="ECO:0007669"/>
    <property type="project" value="UniProtKB-KW"/>
</dbReference>
<dbReference type="PROSITE" id="PS51918">
    <property type="entry name" value="RADICAL_SAM"/>
    <property type="match status" value="1"/>
</dbReference>
<reference evidence="7 8" key="1">
    <citation type="submission" date="2015-09" db="EMBL/GenBank/DDBJ databases">
        <authorList>
            <consortium name="Pathogen Informatics"/>
        </authorList>
    </citation>
    <scope>NUCLEOTIDE SEQUENCE [LARGE SCALE GENOMIC DNA]</scope>
    <source>
        <strain evidence="7 8">2789STDY5834855</strain>
    </source>
</reference>
<dbReference type="SUPFAM" id="SSF102114">
    <property type="entry name" value="Radical SAM enzymes"/>
    <property type="match status" value="1"/>
</dbReference>
<protein>
    <submittedName>
        <fullName evidence="7">Radical SAM additional 4Fe4S-binding domain protein</fullName>
    </submittedName>
</protein>
<dbReference type="GO" id="GO:0051536">
    <property type="term" value="F:iron-sulfur cluster binding"/>
    <property type="evidence" value="ECO:0007669"/>
    <property type="project" value="UniProtKB-KW"/>
</dbReference>
<keyword evidence="2" id="KW-0949">S-adenosyl-L-methionine</keyword>
<sequence>MNFSELYISDTYKIISEKNENLILLFPEIPYWIATTKQGEKFLRNLTGKKTLLEVSKEILGDDYEIIAKEFLTPLIESKVVRKLGEEYPNPQKIDIHRIKPNKITLLQTMRCNLRCKHCAVADNTIANTISDELDLEKMKEALLNISKIMGNNKELSFLGGEPLLGQNFLSVAKFAHKNGFKLGLSTNATLVNEEFAKVASELDIHVQISIDGPNKETNDFIRGSGTWDKAISAIKLLQKYNVRLQTNMVFHKGNLHLIPDYIYLGKELGITDLRLIPLMEMGRAKENLEFSKLEDMVGIIIDLIKKDPSTIPYIQSTNFMGLVLNARITNRMIGCGTGIITVILDPKGDIYPCMNNYNPKFKICNVFDKNLEEKFFNSPVRNEFASLNINSLNETCSKCDFKYLCGGLCRGETFSITKDIKSPHPYCEEWKKSIIKIYWLLTEYPELGKEKVEKVLNEMTPFTFNNC</sequence>
<evidence type="ECO:0000256" key="3">
    <source>
        <dbReference type="ARBA" id="ARBA00022723"/>
    </source>
</evidence>
<accession>A0A174IQY9</accession>
<proteinExistence type="predicted"/>
<dbReference type="OrthoDB" id="7021155at2"/>
<dbReference type="InterPro" id="IPR023885">
    <property type="entry name" value="4Fe4S-binding_SPASM_dom"/>
</dbReference>
<dbReference type="InterPro" id="IPR006638">
    <property type="entry name" value="Elp3/MiaA/NifB-like_rSAM"/>
</dbReference>
<dbReference type="CDD" id="cd01335">
    <property type="entry name" value="Radical_SAM"/>
    <property type="match status" value="1"/>
</dbReference>
<dbReference type="InterPro" id="IPR013785">
    <property type="entry name" value="Aldolase_TIM"/>
</dbReference>
<dbReference type="SFLD" id="SFLDS00029">
    <property type="entry name" value="Radical_SAM"/>
    <property type="match status" value="1"/>
</dbReference>
<dbReference type="AlphaFoldDB" id="A0A174IQY9"/>
<dbReference type="PANTHER" id="PTHR11228:SF7">
    <property type="entry name" value="PQQA PEPTIDE CYCLASE"/>
    <property type="match status" value="1"/>
</dbReference>
<dbReference type="RefSeq" id="WP_055277978.1">
    <property type="nucleotide sequence ID" value="NZ_CYYT01000065.1"/>
</dbReference>
<dbReference type="NCBIfam" id="TIGR04085">
    <property type="entry name" value="rSAM_more_4Fe4S"/>
    <property type="match status" value="1"/>
</dbReference>
<keyword evidence="3" id="KW-0479">Metal-binding</keyword>
<evidence type="ECO:0000259" key="6">
    <source>
        <dbReference type="PROSITE" id="PS51918"/>
    </source>
</evidence>
<dbReference type="InterPro" id="IPR023867">
    <property type="entry name" value="Sulphatase_maturase_rSAM"/>
</dbReference>
<keyword evidence="4" id="KW-0408">Iron</keyword>
<dbReference type="SFLD" id="SFLDG01384">
    <property type="entry name" value="thioether_bond_formation_requi"/>
    <property type="match status" value="1"/>
</dbReference>
<dbReference type="SFLD" id="SFLDG01067">
    <property type="entry name" value="SPASM/twitch_domain_containing"/>
    <property type="match status" value="1"/>
</dbReference>
<evidence type="ECO:0000313" key="8">
    <source>
        <dbReference type="Proteomes" id="UP000095558"/>
    </source>
</evidence>
<dbReference type="Gene3D" id="3.20.20.70">
    <property type="entry name" value="Aldolase class I"/>
    <property type="match status" value="1"/>
</dbReference>
<comment type="cofactor">
    <cofactor evidence="1">
        <name>[4Fe-4S] cluster</name>
        <dbReference type="ChEBI" id="CHEBI:49883"/>
    </cofactor>
</comment>
<dbReference type="GO" id="GO:0016491">
    <property type="term" value="F:oxidoreductase activity"/>
    <property type="evidence" value="ECO:0007669"/>
    <property type="project" value="InterPro"/>
</dbReference>
<evidence type="ECO:0000256" key="1">
    <source>
        <dbReference type="ARBA" id="ARBA00001966"/>
    </source>
</evidence>
<evidence type="ECO:0000256" key="2">
    <source>
        <dbReference type="ARBA" id="ARBA00022691"/>
    </source>
</evidence>
<dbReference type="InterPro" id="IPR007197">
    <property type="entry name" value="rSAM"/>
</dbReference>
<name>A0A174IQY9_9CLOT</name>
<dbReference type="InterPro" id="IPR050377">
    <property type="entry name" value="Radical_SAM_PqqE_MftC-like"/>
</dbReference>
<evidence type="ECO:0000313" key="7">
    <source>
        <dbReference type="EMBL" id="CUO87758.1"/>
    </source>
</evidence>